<dbReference type="UniPathway" id="UPA00057">
    <property type="reaction ID" value="UER00099"/>
</dbReference>
<dbReference type="SUPFAM" id="SSF54211">
    <property type="entry name" value="Ribosomal protein S5 domain 2-like"/>
    <property type="match status" value="1"/>
</dbReference>
<evidence type="ECO:0000256" key="5">
    <source>
        <dbReference type="ARBA" id="ARBA00022777"/>
    </source>
</evidence>
<dbReference type="EC" id="2.7.4.2" evidence="2"/>
<evidence type="ECO:0000256" key="6">
    <source>
        <dbReference type="ARBA" id="ARBA00022840"/>
    </source>
</evidence>
<proteinExistence type="predicted"/>
<evidence type="ECO:0000256" key="3">
    <source>
        <dbReference type="ARBA" id="ARBA00022679"/>
    </source>
</evidence>
<dbReference type="InterPro" id="IPR036554">
    <property type="entry name" value="GHMP_kinase_C_sf"/>
</dbReference>
<dbReference type="SUPFAM" id="SSF55060">
    <property type="entry name" value="GHMP Kinase, C-terminal domain"/>
    <property type="match status" value="1"/>
</dbReference>
<accession>A0A7C8FJS7</accession>
<evidence type="ECO:0000313" key="9">
    <source>
        <dbReference type="EMBL" id="KAB1631509.1"/>
    </source>
</evidence>
<dbReference type="InterPro" id="IPR006204">
    <property type="entry name" value="GHMP_kinase_N_dom"/>
</dbReference>
<evidence type="ECO:0000256" key="2">
    <source>
        <dbReference type="ARBA" id="ARBA00012958"/>
    </source>
</evidence>
<feature type="domain" description="GHMP kinase C-terminal" evidence="8">
    <location>
        <begin position="261"/>
        <end position="343"/>
    </location>
</feature>
<evidence type="ECO:0000259" key="7">
    <source>
        <dbReference type="Pfam" id="PF00288"/>
    </source>
</evidence>
<organism evidence="9 10">
    <name type="scientific">Pseudoclavibacter caeni</name>
    <dbReference type="NCBI Taxonomy" id="908846"/>
    <lineage>
        <taxon>Bacteria</taxon>
        <taxon>Bacillati</taxon>
        <taxon>Actinomycetota</taxon>
        <taxon>Actinomycetes</taxon>
        <taxon>Micrococcales</taxon>
        <taxon>Microbacteriaceae</taxon>
        <taxon>Pseudoclavibacter</taxon>
    </lineage>
</organism>
<dbReference type="EMBL" id="WBKA01000006">
    <property type="protein sequence ID" value="KAB1631509.1"/>
    <property type="molecule type" value="Genomic_DNA"/>
</dbReference>
<dbReference type="PANTHER" id="PTHR31814">
    <property type="match status" value="1"/>
</dbReference>
<dbReference type="Proteomes" id="UP000481339">
    <property type="component" value="Unassembled WGS sequence"/>
</dbReference>
<dbReference type="Pfam" id="PF00288">
    <property type="entry name" value="GHMP_kinases_N"/>
    <property type="match status" value="1"/>
</dbReference>
<evidence type="ECO:0000313" key="10">
    <source>
        <dbReference type="Proteomes" id="UP000481339"/>
    </source>
</evidence>
<comment type="caution">
    <text evidence="9">The sequence shown here is derived from an EMBL/GenBank/DDBJ whole genome shotgun (WGS) entry which is preliminary data.</text>
</comment>
<evidence type="ECO:0000256" key="1">
    <source>
        <dbReference type="ARBA" id="ARBA00005017"/>
    </source>
</evidence>
<keyword evidence="4" id="KW-0547">Nucleotide-binding</keyword>
<dbReference type="Gene3D" id="3.30.230.10">
    <property type="match status" value="1"/>
</dbReference>
<dbReference type="GO" id="GO:0005524">
    <property type="term" value="F:ATP binding"/>
    <property type="evidence" value="ECO:0007669"/>
    <property type="project" value="UniProtKB-KW"/>
</dbReference>
<dbReference type="PANTHER" id="PTHR31814:SF2">
    <property type="entry name" value="PHOSPHOMEVALONATE KINASE"/>
    <property type="match status" value="1"/>
</dbReference>
<dbReference type="Gene3D" id="3.30.70.890">
    <property type="entry name" value="GHMP kinase, C-terminal domain"/>
    <property type="match status" value="1"/>
</dbReference>
<dbReference type="GO" id="GO:0019287">
    <property type="term" value="P:isopentenyl diphosphate biosynthetic process, mevalonate pathway"/>
    <property type="evidence" value="ECO:0007669"/>
    <property type="project" value="UniProtKB-UniPathway"/>
</dbReference>
<keyword evidence="10" id="KW-1185">Reference proteome</keyword>
<dbReference type="AlphaFoldDB" id="A0A7C8FJS7"/>
<reference evidence="9 10" key="1">
    <citation type="submission" date="2019-09" db="EMBL/GenBank/DDBJ databases">
        <title>Phylogeny of genus Pseudoclavibacter and closely related genus.</title>
        <authorList>
            <person name="Li Y."/>
        </authorList>
    </citation>
    <scope>NUCLEOTIDE SEQUENCE [LARGE SCALE GENOMIC DNA]</scope>
    <source>
        <strain evidence="9 10">JCM 16921</strain>
    </source>
</reference>
<keyword evidence="3 9" id="KW-0808">Transferase</keyword>
<evidence type="ECO:0000259" key="8">
    <source>
        <dbReference type="Pfam" id="PF08544"/>
    </source>
</evidence>
<dbReference type="InterPro" id="IPR035102">
    <property type="entry name" value="Phosphomevalonate_kinase"/>
</dbReference>
<keyword evidence="5 9" id="KW-0418">Kinase</keyword>
<dbReference type="OrthoDB" id="1522677at2"/>
<gene>
    <name evidence="9" type="ORF">F8O02_07765</name>
</gene>
<comment type="pathway">
    <text evidence="1">Isoprenoid biosynthesis; isopentenyl diphosphate biosynthesis via mevalonate pathway; isopentenyl diphosphate from (R)-mevalonate: step 2/3.</text>
</comment>
<dbReference type="RefSeq" id="WP_158036680.1">
    <property type="nucleotide sequence ID" value="NZ_BAAAZV010000002.1"/>
</dbReference>
<name>A0A7C8FJS7_9MICO</name>
<keyword evidence="6" id="KW-0067">ATP-binding</keyword>
<dbReference type="Pfam" id="PF08544">
    <property type="entry name" value="GHMP_kinases_C"/>
    <property type="match status" value="1"/>
</dbReference>
<protein>
    <recommendedName>
        <fullName evidence="2">phosphomevalonate kinase</fullName>
        <ecNumber evidence="2">2.7.4.2</ecNumber>
    </recommendedName>
</protein>
<dbReference type="InterPro" id="IPR020568">
    <property type="entry name" value="Ribosomal_Su5_D2-typ_SF"/>
</dbReference>
<evidence type="ECO:0000256" key="4">
    <source>
        <dbReference type="ARBA" id="ARBA00022741"/>
    </source>
</evidence>
<dbReference type="NCBIfam" id="TIGR01220">
    <property type="entry name" value="Pmev_kin_Gr_pos"/>
    <property type="match status" value="1"/>
</dbReference>
<dbReference type="PRINTS" id="PR00959">
    <property type="entry name" value="MEVGALKINASE"/>
</dbReference>
<sequence length="373" mass="39678">MAVVARAPGKLYIAGEYAVVEPGRPAVLVAVDRYVTVTVTPTEGTGHIISDQTAPRALAWHRVGDDLVVDPEQSPSRFVLAAIQTVEEVARSLGAPLGVYDLRIDSELDDDSGRKFGLGSSAAVTVATVRALCAFHRLDLTRMEQFKLALLATLAVERSGSGGDVAASQFGGWIRYTAFDRERLRAERVARPAVELLREPWPGLGVARVVPPDRLRLLVGWTGSPASTARLVDGVQARKRDRDVRYLAFLDDSTACVDALVAALEADDASGVRRAVRRNRELLRGLGEHAGITIETPALTRLIETAEASGGAAKTSGAGGGDCGIALIDRDRDIEALLAAWERADIRRLSLRVHPPEGVIDDAGDATAGGSLA</sequence>
<dbReference type="InterPro" id="IPR013750">
    <property type="entry name" value="GHMP_kinase_C_dom"/>
</dbReference>
<dbReference type="GO" id="GO:0004631">
    <property type="term" value="F:phosphomevalonate kinase activity"/>
    <property type="evidence" value="ECO:0007669"/>
    <property type="project" value="UniProtKB-EC"/>
</dbReference>
<feature type="domain" description="GHMP kinase N-terminal" evidence="7">
    <location>
        <begin position="84"/>
        <end position="172"/>
    </location>
</feature>
<dbReference type="InterPro" id="IPR005917">
    <property type="entry name" value="Pmev_kinase_bact"/>
</dbReference>
<dbReference type="InterPro" id="IPR014721">
    <property type="entry name" value="Ribsml_uS5_D2-typ_fold_subgr"/>
</dbReference>